<gene>
    <name evidence="1" type="ORF">Cdeb_01111</name>
</gene>
<sequence>MFQMALLRDGNFSGAASLSSLSGPNLQKAIPVKREEPGVRKVCPGMAKRVLEKKFFFAMMENDFI</sequence>
<accession>A0A420VFH7</accession>
<evidence type="ECO:0000313" key="2">
    <source>
        <dbReference type="Proteomes" id="UP000286235"/>
    </source>
</evidence>
<dbReference type="AlphaFoldDB" id="A0A420VFH7"/>
<dbReference type="Proteomes" id="UP000286235">
    <property type="component" value="Unassembled WGS sequence"/>
</dbReference>
<evidence type="ECO:0000313" key="1">
    <source>
        <dbReference type="EMBL" id="RKO62374.1"/>
    </source>
</evidence>
<comment type="caution">
    <text evidence="1">The sequence shown here is derived from an EMBL/GenBank/DDBJ whole genome shotgun (WGS) entry which is preliminary data.</text>
</comment>
<proteinExistence type="predicted"/>
<reference evidence="1 2" key="1">
    <citation type="submission" date="2013-12" db="EMBL/GenBank/DDBJ databases">
        <title>Genome and proteome characterization of Caldibacillus debilis GB1 derived from a cellulolytic aero-tolerant co-culture.</title>
        <authorList>
            <person name="Wushke S.T."/>
            <person name="Zhang X."/>
            <person name="Fristensky B."/>
            <person name="Wilkins J.A."/>
            <person name="Levin D.B."/>
            <person name="Sparling R."/>
        </authorList>
    </citation>
    <scope>NUCLEOTIDE SEQUENCE [LARGE SCALE GENOMIC DNA]</scope>
    <source>
        <strain evidence="1 2">GB1</strain>
    </source>
</reference>
<name>A0A420VFH7_9BACI</name>
<organism evidence="1 2">
    <name type="scientific">Caldibacillus debilis GB1</name>
    <dbReference type="NCBI Taxonomy" id="1339248"/>
    <lineage>
        <taxon>Bacteria</taxon>
        <taxon>Bacillati</taxon>
        <taxon>Bacillota</taxon>
        <taxon>Bacilli</taxon>
        <taxon>Bacillales</taxon>
        <taxon>Bacillaceae</taxon>
        <taxon>Caldibacillus</taxon>
    </lineage>
</organism>
<dbReference type="RefSeq" id="WP_120668832.1">
    <property type="nucleotide sequence ID" value="NZ_AZRV01000023.1"/>
</dbReference>
<protein>
    <submittedName>
        <fullName evidence="1">Uncharacterized protein</fullName>
    </submittedName>
</protein>
<dbReference type="EMBL" id="AZRV01000023">
    <property type="protein sequence ID" value="RKO62374.1"/>
    <property type="molecule type" value="Genomic_DNA"/>
</dbReference>
<keyword evidence="2" id="KW-1185">Reference proteome</keyword>